<feature type="transmembrane region" description="Helical" evidence="2">
    <location>
        <begin position="15"/>
        <end position="35"/>
    </location>
</feature>
<keyword evidence="2" id="KW-1133">Transmembrane helix</keyword>
<keyword evidence="4" id="KW-1185">Reference proteome</keyword>
<feature type="compositionally biased region" description="Basic and acidic residues" evidence="1">
    <location>
        <begin position="165"/>
        <end position="174"/>
    </location>
</feature>
<evidence type="ECO:0000256" key="1">
    <source>
        <dbReference type="SAM" id="MobiDB-lite"/>
    </source>
</evidence>
<dbReference type="Pfam" id="PF10164">
    <property type="entry name" value="BRI3"/>
    <property type="match status" value="1"/>
</dbReference>
<comment type="caution">
    <text evidence="3">The sequence shown here is derived from an EMBL/GenBank/DDBJ whole genome shotgun (WGS) entry which is preliminary data.</text>
</comment>
<feature type="region of interest" description="Disordered" evidence="1">
    <location>
        <begin position="82"/>
        <end position="104"/>
    </location>
</feature>
<feature type="compositionally biased region" description="Polar residues" evidence="1">
    <location>
        <begin position="153"/>
        <end position="164"/>
    </location>
</feature>
<keyword evidence="2" id="KW-0812">Transmembrane</keyword>
<accession>A0AAD4N0W2</accession>
<name>A0AAD4N0W2_9BILA</name>
<dbReference type="InterPro" id="IPR019317">
    <property type="entry name" value="BRI3"/>
</dbReference>
<proteinExistence type="predicted"/>
<dbReference type="EMBL" id="JAKKPZ010000016">
    <property type="protein sequence ID" value="KAI1713112.1"/>
    <property type="molecule type" value="Genomic_DNA"/>
</dbReference>
<feature type="compositionally biased region" description="Basic and acidic residues" evidence="1">
    <location>
        <begin position="138"/>
        <end position="151"/>
    </location>
</feature>
<protein>
    <submittedName>
        <fullName evidence="3">Brain protein I3</fullName>
    </submittedName>
</protein>
<dbReference type="Proteomes" id="UP001201812">
    <property type="component" value="Unassembled WGS sequence"/>
</dbReference>
<organism evidence="3 4">
    <name type="scientific">Ditylenchus destructor</name>
    <dbReference type="NCBI Taxonomy" id="166010"/>
    <lineage>
        <taxon>Eukaryota</taxon>
        <taxon>Metazoa</taxon>
        <taxon>Ecdysozoa</taxon>
        <taxon>Nematoda</taxon>
        <taxon>Chromadorea</taxon>
        <taxon>Rhabditida</taxon>
        <taxon>Tylenchina</taxon>
        <taxon>Tylenchomorpha</taxon>
        <taxon>Sphaerularioidea</taxon>
        <taxon>Anguinidae</taxon>
        <taxon>Anguininae</taxon>
        <taxon>Ditylenchus</taxon>
    </lineage>
</organism>
<sequence length="174" mass="20498">MAFCPVCKQQVEEKFTWRGILWAIFCFPCGMFCCFRRTRLRCPHCGFELIVSNGGVPAVARAYKSYGQFKWQFLFSRNNEQSASNGVKFRNNEPAVEQPDLKRYVSTDTQDAVYYTPRESIREKERDPPFYTPQSSVEESRQEREPEEYQKPETVQNPENQQQEKIQDKKNPSQ</sequence>
<gene>
    <name evidence="3" type="ORF">DdX_09184</name>
</gene>
<keyword evidence="2" id="KW-0472">Membrane</keyword>
<evidence type="ECO:0000313" key="4">
    <source>
        <dbReference type="Proteomes" id="UP001201812"/>
    </source>
</evidence>
<evidence type="ECO:0000313" key="3">
    <source>
        <dbReference type="EMBL" id="KAI1713112.1"/>
    </source>
</evidence>
<evidence type="ECO:0000256" key="2">
    <source>
        <dbReference type="SAM" id="Phobius"/>
    </source>
</evidence>
<feature type="region of interest" description="Disordered" evidence="1">
    <location>
        <begin position="116"/>
        <end position="174"/>
    </location>
</feature>
<dbReference type="AlphaFoldDB" id="A0AAD4N0W2"/>
<reference evidence="3" key="1">
    <citation type="submission" date="2022-01" db="EMBL/GenBank/DDBJ databases">
        <title>Genome Sequence Resource for Two Populations of Ditylenchus destructor, the Migratory Endoparasitic Phytonematode.</title>
        <authorList>
            <person name="Zhang H."/>
            <person name="Lin R."/>
            <person name="Xie B."/>
        </authorList>
    </citation>
    <scope>NUCLEOTIDE SEQUENCE</scope>
    <source>
        <strain evidence="3">BazhouSP</strain>
    </source>
</reference>
<feature type="compositionally biased region" description="Basic and acidic residues" evidence="1">
    <location>
        <begin position="119"/>
        <end position="128"/>
    </location>
</feature>